<keyword evidence="5" id="KW-0963">Cytoplasm</keyword>
<dbReference type="AlphaFoldDB" id="A0AAW0II34"/>
<sequence>SHGVTVTSKNHTKHRQSLKWHRNNIKKPQPQDTYLLERKDLKFWGNMQFARKHKSELRKIQASNAKEVEAKVRKGGDHMLCHLTHSKPMNQVHAHMATDLCAIQRQRPRRASLGQTKMPSEAPKGAQASGKVTEKAGRVDKCATVTPLPSAAF</sequence>
<dbReference type="InterPro" id="IPR002673">
    <property type="entry name" value="Ribosomal_eL29"/>
</dbReference>
<proteinExistence type="inferred from homology"/>
<evidence type="ECO:0000256" key="10">
    <source>
        <dbReference type="ARBA" id="ARBA00034092"/>
    </source>
</evidence>
<comment type="similarity">
    <text evidence="2 11">Belongs to the eukaryotic ribosomal protein eL29 family.</text>
</comment>
<evidence type="ECO:0000313" key="13">
    <source>
        <dbReference type="EMBL" id="KAK7814077.1"/>
    </source>
</evidence>
<evidence type="ECO:0000256" key="5">
    <source>
        <dbReference type="ARBA" id="ARBA00022490"/>
    </source>
</evidence>
<keyword evidence="7 11" id="KW-0689">Ribosomal protein</keyword>
<name>A0AAW0II34_MYOGA</name>
<comment type="subcellular location">
    <subcellularLocation>
        <location evidence="1">Cytoplasm</location>
    </subcellularLocation>
</comment>
<dbReference type="GO" id="GO:0022625">
    <property type="term" value="C:cytosolic large ribosomal subunit"/>
    <property type="evidence" value="ECO:0007669"/>
    <property type="project" value="TreeGrafter"/>
</dbReference>
<gene>
    <name evidence="13" type="ORF">U0070_020936</name>
</gene>
<evidence type="ECO:0000256" key="1">
    <source>
        <dbReference type="ARBA" id="ARBA00004496"/>
    </source>
</evidence>
<keyword evidence="9 11" id="KW-0687">Ribonucleoprotein</keyword>
<evidence type="ECO:0000256" key="6">
    <source>
        <dbReference type="ARBA" id="ARBA00022553"/>
    </source>
</evidence>
<evidence type="ECO:0000256" key="3">
    <source>
        <dbReference type="ARBA" id="ARBA00011133"/>
    </source>
</evidence>
<keyword evidence="14" id="KW-1185">Reference proteome</keyword>
<dbReference type="PANTHER" id="PTHR12884">
    <property type="entry name" value="60S RIBOSOMAL PROTEIN L29"/>
    <property type="match status" value="1"/>
</dbReference>
<organism evidence="13 14">
    <name type="scientific">Myodes glareolus</name>
    <name type="common">Bank vole</name>
    <name type="synonym">Clethrionomys glareolus</name>
    <dbReference type="NCBI Taxonomy" id="447135"/>
    <lineage>
        <taxon>Eukaryota</taxon>
        <taxon>Metazoa</taxon>
        <taxon>Chordata</taxon>
        <taxon>Craniata</taxon>
        <taxon>Vertebrata</taxon>
        <taxon>Euteleostomi</taxon>
        <taxon>Mammalia</taxon>
        <taxon>Eutheria</taxon>
        <taxon>Euarchontoglires</taxon>
        <taxon>Glires</taxon>
        <taxon>Rodentia</taxon>
        <taxon>Myomorpha</taxon>
        <taxon>Muroidea</taxon>
        <taxon>Cricetidae</taxon>
        <taxon>Arvicolinae</taxon>
        <taxon>Myodes</taxon>
    </lineage>
</organism>
<dbReference type="PANTHER" id="PTHR12884:SF18">
    <property type="entry name" value="60S RIBOSOMAL PROTEIN L29"/>
    <property type="match status" value="1"/>
</dbReference>
<comment type="function">
    <text evidence="10">Component of the large ribosomal subunit. The ribosome is a large ribonucleoprotein complex responsible for the synthesis of proteins in the cell.</text>
</comment>
<evidence type="ECO:0000256" key="9">
    <source>
        <dbReference type="ARBA" id="ARBA00023274"/>
    </source>
</evidence>
<dbReference type="GO" id="GO:0003735">
    <property type="term" value="F:structural constituent of ribosome"/>
    <property type="evidence" value="ECO:0007669"/>
    <property type="project" value="UniProtKB-UniRule"/>
</dbReference>
<protein>
    <recommendedName>
        <fullName evidence="11">60S ribosomal protein L29</fullName>
    </recommendedName>
</protein>
<evidence type="ECO:0000256" key="11">
    <source>
        <dbReference type="RuleBase" id="RU364026"/>
    </source>
</evidence>
<feature type="non-terminal residue" evidence="13">
    <location>
        <position position="1"/>
    </location>
</feature>
<dbReference type="Gene3D" id="6.10.140.1730">
    <property type="match status" value="1"/>
</dbReference>
<feature type="region of interest" description="Disordered" evidence="12">
    <location>
        <begin position="109"/>
        <end position="135"/>
    </location>
</feature>
<dbReference type="Proteomes" id="UP001488838">
    <property type="component" value="Unassembled WGS sequence"/>
</dbReference>
<dbReference type="GO" id="GO:0002181">
    <property type="term" value="P:cytoplasmic translation"/>
    <property type="evidence" value="ECO:0007669"/>
    <property type="project" value="TreeGrafter"/>
</dbReference>
<evidence type="ECO:0000256" key="8">
    <source>
        <dbReference type="ARBA" id="ARBA00022990"/>
    </source>
</evidence>
<evidence type="ECO:0000256" key="7">
    <source>
        <dbReference type="ARBA" id="ARBA00022980"/>
    </source>
</evidence>
<keyword evidence="8" id="KW-0007">Acetylation</keyword>
<dbReference type="Pfam" id="PF01779">
    <property type="entry name" value="Ribosomal_L29e"/>
    <property type="match status" value="1"/>
</dbReference>
<comment type="caution">
    <text evidence="13">The sequence shown here is derived from an EMBL/GenBank/DDBJ whole genome shotgun (WGS) entry which is preliminary data.</text>
</comment>
<evidence type="ECO:0000313" key="14">
    <source>
        <dbReference type="Proteomes" id="UP001488838"/>
    </source>
</evidence>
<evidence type="ECO:0000256" key="12">
    <source>
        <dbReference type="SAM" id="MobiDB-lite"/>
    </source>
</evidence>
<accession>A0AAW0II34</accession>
<evidence type="ECO:0000256" key="2">
    <source>
        <dbReference type="ARBA" id="ARBA00010247"/>
    </source>
</evidence>
<evidence type="ECO:0000256" key="4">
    <source>
        <dbReference type="ARBA" id="ARBA00022481"/>
    </source>
</evidence>
<reference evidence="13 14" key="1">
    <citation type="journal article" date="2023" name="bioRxiv">
        <title>Conserved and derived expression patterns and positive selection on dental genes reveal complex evolutionary context of ever-growing rodent molars.</title>
        <authorList>
            <person name="Calamari Z.T."/>
            <person name="Song A."/>
            <person name="Cohen E."/>
            <person name="Akter M."/>
            <person name="Roy R.D."/>
            <person name="Hallikas O."/>
            <person name="Christensen M.M."/>
            <person name="Li P."/>
            <person name="Marangoni P."/>
            <person name="Jernvall J."/>
            <person name="Klein O.D."/>
        </authorList>
    </citation>
    <scope>NUCLEOTIDE SEQUENCE [LARGE SCALE GENOMIC DNA]</scope>
    <source>
        <strain evidence="13">V071</strain>
    </source>
</reference>
<dbReference type="EMBL" id="JBBHLL010000126">
    <property type="protein sequence ID" value="KAK7814077.1"/>
    <property type="molecule type" value="Genomic_DNA"/>
</dbReference>
<comment type="subunit">
    <text evidence="3">Component of the large ribosomal subunit.</text>
</comment>
<keyword evidence="4" id="KW-0488">Methylation</keyword>
<keyword evidence="6" id="KW-0597">Phosphoprotein</keyword>